<keyword evidence="3" id="KW-1185">Reference proteome</keyword>
<keyword evidence="1" id="KW-0472">Membrane</keyword>
<dbReference type="AlphaFoldDB" id="A0A6G0WPM8"/>
<evidence type="ECO:0000313" key="3">
    <source>
        <dbReference type="Proteomes" id="UP000481153"/>
    </source>
</evidence>
<comment type="caution">
    <text evidence="2">The sequence shown here is derived from an EMBL/GenBank/DDBJ whole genome shotgun (WGS) entry which is preliminary data.</text>
</comment>
<name>A0A6G0WPM8_9STRA</name>
<dbReference type="OrthoDB" id="159186at2759"/>
<accession>A0A6G0WPM8</accession>
<evidence type="ECO:0000256" key="1">
    <source>
        <dbReference type="SAM" id="Phobius"/>
    </source>
</evidence>
<protein>
    <submittedName>
        <fullName evidence="2">Uncharacterized protein</fullName>
    </submittedName>
</protein>
<dbReference type="Proteomes" id="UP000481153">
    <property type="component" value="Unassembled WGS sequence"/>
</dbReference>
<sequence length="71" mass="8340">MVYNARQKAQALLIIFFVIVAIAADSAWIPWATVVIFLTMILVVDLLFLDDNQFKYDPNYKNWSRQIDPKY</sequence>
<evidence type="ECO:0000313" key="2">
    <source>
        <dbReference type="EMBL" id="KAF0729346.1"/>
    </source>
</evidence>
<feature type="transmembrane region" description="Helical" evidence="1">
    <location>
        <begin position="33"/>
        <end position="49"/>
    </location>
</feature>
<keyword evidence="1" id="KW-1133">Transmembrane helix</keyword>
<gene>
    <name evidence="2" type="ORF">Ae201684_013091</name>
</gene>
<proteinExistence type="predicted"/>
<keyword evidence="1" id="KW-0812">Transmembrane</keyword>
<organism evidence="2 3">
    <name type="scientific">Aphanomyces euteiches</name>
    <dbReference type="NCBI Taxonomy" id="100861"/>
    <lineage>
        <taxon>Eukaryota</taxon>
        <taxon>Sar</taxon>
        <taxon>Stramenopiles</taxon>
        <taxon>Oomycota</taxon>
        <taxon>Saprolegniomycetes</taxon>
        <taxon>Saprolegniales</taxon>
        <taxon>Verrucalvaceae</taxon>
        <taxon>Aphanomyces</taxon>
    </lineage>
</organism>
<dbReference type="VEuPathDB" id="FungiDB:AeMF1_018413"/>
<dbReference type="EMBL" id="VJMJ01000166">
    <property type="protein sequence ID" value="KAF0729346.1"/>
    <property type="molecule type" value="Genomic_DNA"/>
</dbReference>
<reference evidence="2 3" key="1">
    <citation type="submission" date="2019-07" db="EMBL/GenBank/DDBJ databases">
        <title>Genomics analysis of Aphanomyces spp. identifies a new class of oomycete effector associated with host adaptation.</title>
        <authorList>
            <person name="Gaulin E."/>
        </authorList>
    </citation>
    <scope>NUCLEOTIDE SEQUENCE [LARGE SCALE GENOMIC DNA]</scope>
    <source>
        <strain evidence="2 3">ATCC 201684</strain>
    </source>
</reference>